<protein>
    <submittedName>
        <fullName evidence="1">Uncharacterized protein</fullName>
    </submittedName>
</protein>
<sequence>MNRNSTSYVSVRRLKNGPRSIQWYRDGRVNKSCPRCHKDAWLVVSWLQSILPKLIKARVRSTNFASNVAVPIRCVIYSMQKTSCLCSRDPSSPEPTRDEGVAGQSCTYRLISLQVPSCDCEGRTTETRVQSIQACPTRLSTPRSAGNHVPAVPVYVVSIRRKLVAEVVPRTSANRTTASQP</sequence>
<name>A0AAX4I9C9_9PEZI</name>
<dbReference type="AlphaFoldDB" id="A0AAX4I9C9"/>
<proteinExistence type="predicted"/>
<dbReference type="Proteomes" id="UP001322277">
    <property type="component" value="Chromosome 3"/>
</dbReference>
<evidence type="ECO:0000313" key="2">
    <source>
        <dbReference type="Proteomes" id="UP001322277"/>
    </source>
</evidence>
<reference evidence="2" key="1">
    <citation type="journal article" date="2023" name="bioRxiv">
        <title>Complete genome of the Medicago anthracnose fungus, Colletotrichum destructivum, reveals a mini-chromosome-like region within a core chromosome.</title>
        <authorList>
            <person name="Lapalu N."/>
            <person name="Simon A."/>
            <person name="Lu A."/>
            <person name="Plaumann P.-L."/>
            <person name="Amselem J."/>
            <person name="Pigne S."/>
            <person name="Auger A."/>
            <person name="Koch C."/>
            <person name="Dallery J.-F."/>
            <person name="O'Connell R.J."/>
        </authorList>
    </citation>
    <scope>NUCLEOTIDE SEQUENCE [LARGE SCALE GENOMIC DNA]</scope>
    <source>
        <strain evidence="2">CBS 520.97</strain>
    </source>
</reference>
<dbReference type="EMBL" id="CP137307">
    <property type="protein sequence ID" value="WQF79894.1"/>
    <property type="molecule type" value="Genomic_DNA"/>
</dbReference>
<keyword evidence="2" id="KW-1185">Reference proteome</keyword>
<dbReference type="KEGG" id="cdet:87941411"/>
<gene>
    <name evidence="1" type="ORF">CDEST_04908</name>
</gene>
<organism evidence="1 2">
    <name type="scientific">Colletotrichum destructivum</name>
    <dbReference type="NCBI Taxonomy" id="34406"/>
    <lineage>
        <taxon>Eukaryota</taxon>
        <taxon>Fungi</taxon>
        <taxon>Dikarya</taxon>
        <taxon>Ascomycota</taxon>
        <taxon>Pezizomycotina</taxon>
        <taxon>Sordariomycetes</taxon>
        <taxon>Hypocreomycetidae</taxon>
        <taxon>Glomerellales</taxon>
        <taxon>Glomerellaceae</taxon>
        <taxon>Colletotrichum</taxon>
        <taxon>Colletotrichum destructivum species complex</taxon>
    </lineage>
</organism>
<evidence type="ECO:0000313" key="1">
    <source>
        <dbReference type="EMBL" id="WQF79894.1"/>
    </source>
</evidence>
<dbReference type="GeneID" id="87941411"/>
<accession>A0AAX4I9C9</accession>
<dbReference type="RefSeq" id="XP_062777118.1">
    <property type="nucleotide sequence ID" value="XM_062921067.1"/>
</dbReference>